<dbReference type="Pfam" id="PF00664">
    <property type="entry name" value="ABC_membrane"/>
    <property type="match status" value="1"/>
</dbReference>
<evidence type="ECO:0000256" key="3">
    <source>
        <dbReference type="ARBA" id="ARBA00022475"/>
    </source>
</evidence>
<dbReference type="PANTHER" id="PTHR43394:SF1">
    <property type="entry name" value="ATP-BINDING CASSETTE SUB-FAMILY B MEMBER 10, MITOCHONDRIAL"/>
    <property type="match status" value="1"/>
</dbReference>
<evidence type="ECO:0000313" key="15">
    <source>
        <dbReference type="Proteomes" id="UP000051086"/>
    </source>
</evidence>
<dbReference type="RefSeq" id="WP_058243083.1">
    <property type="nucleotide sequence ID" value="NZ_CYSB01000008.1"/>
</dbReference>
<dbReference type="OrthoDB" id="9808328at2"/>
<reference evidence="14 16" key="1">
    <citation type="submission" date="2015-09" db="EMBL/GenBank/DDBJ databases">
        <authorList>
            <consortium name="Swine Surveillance"/>
        </authorList>
    </citation>
    <scope>NUCLEOTIDE SEQUENCE [LARGE SCALE GENOMIC DNA]</scope>
    <source>
        <strain evidence="14 16">5120</strain>
    </source>
</reference>
<dbReference type="InterPro" id="IPR039421">
    <property type="entry name" value="Type_1_exporter"/>
</dbReference>
<keyword evidence="6 14" id="KW-0067">ATP-binding</keyword>
<reference evidence="13 15" key="2">
    <citation type="submission" date="2015-09" db="EMBL/GenBank/DDBJ databases">
        <authorList>
            <person name="Rodrigo-Torres L."/>
            <person name="Arahal D.R."/>
        </authorList>
    </citation>
    <scope>NUCLEOTIDE SEQUENCE [LARGE SCALE GENOMIC DNA]</scope>
    <source>
        <strain evidence="13 15">CECT 5118</strain>
    </source>
</reference>
<keyword evidence="5" id="KW-0547">Nucleotide-binding</keyword>
<evidence type="ECO:0000256" key="8">
    <source>
        <dbReference type="ARBA" id="ARBA00023136"/>
    </source>
</evidence>
<dbReference type="InterPro" id="IPR036640">
    <property type="entry name" value="ABC1_TM_sf"/>
</dbReference>
<dbReference type="SUPFAM" id="SSF52540">
    <property type="entry name" value="P-loop containing nucleoside triphosphate hydrolases"/>
    <property type="match status" value="1"/>
</dbReference>
<keyword evidence="7 10" id="KW-1133">Transmembrane helix</keyword>
<evidence type="ECO:0000256" key="2">
    <source>
        <dbReference type="ARBA" id="ARBA00022448"/>
    </source>
</evidence>
<protein>
    <submittedName>
        <fullName evidence="14">Lipid A export ATP-binding/permease protein MsbA</fullName>
        <ecNumber evidence="14">3.6.3.-</ecNumber>
    </submittedName>
</protein>
<evidence type="ECO:0000313" key="14">
    <source>
        <dbReference type="EMBL" id="CUH71812.1"/>
    </source>
</evidence>
<dbReference type="GO" id="GO:0015421">
    <property type="term" value="F:ABC-type oligopeptide transporter activity"/>
    <property type="evidence" value="ECO:0007669"/>
    <property type="project" value="TreeGrafter"/>
</dbReference>
<dbReference type="InterPro" id="IPR017871">
    <property type="entry name" value="ABC_transporter-like_CS"/>
</dbReference>
<evidence type="ECO:0000256" key="6">
    <source>
        <dbReference type="ARBA" id="ARBA00022840"/>
    </source>
</evidence>
<dbReference type="InterPro" id="IPR003593">
    <property type="entry name" value="AAA+_ATPase"/>
</dbReference>
<dbReference type="GO" id="GO:0005524">
    <property type="term" value="F:ATP binding"/>
    <property type="evidence" value="ECO:0007669"/>
    <property type="project" value="UniProtKB-KW"/>
</dbReference>
<dbReference type="InterPro" id="IPR003439">
    <property type="entry name" value="ABC_transporter-like_ATP-bd"/>
</dbReference>
<evidence type="ECO:0000313" key="13">
    <source>
        <dbReference type="EMBL" id="CUH63679.1"/>
    </source>
</evidence>
<comment type="subcellular location">
    <subcellularLocation>
        <location evidence="1">Cell membrane</location>
        <topology evidence="1">Multi-pass membrane protein</topology>
    </subcellularLocation>
</comment>
<evidence type="ECO:0000256" key="4">
    <source>
        <dbReference type="ARBA" id="ARBA00022692"/>
    </source>
</evidence>
<dbReference type="PROSITE" id="PS00211">
    <property type="entry name" value="ABC_TRANSPORTER_1"/>
    <property type="match status" value="1"/>
</dbReference>
<keyword evidence="15" id="KW-1185">Reference proteome</keyword>
<evidence type="ECO:0000256" key="7">
    <source>
        <dbReference type="ARBA" id="ARBA00022989"/>
    </source>
</evidence>
<feature type="domain" description="ABC transmembrane type-1" evidence="12">
    <location>
        <begin position="42"/>
        <end position="324"/>
    </location>
</feature>
<organism evidence="14 16">
    <name type="scientific">Thalassovita autumnalis</name>
    <dbReference type="NCBI Taxonomy" id="2072972"/>
    <lineage>
        <taxon>Bacteria</taxon>
        <taxon>Pseudomonadati</taxon>
        <taxon>Pseudomonadota</taxon>
        <taxon>Alphaproteobacteria</taxon>
        <taxon>Rhodobacterales</taxon>
        <taxon>Roseobacteraceae</taxon>
        <taxon>Thalassovita</taxon>
    </lineage>
</organism>
<feature type="domain" description="ABC transporter" evidence="11">
    <location>
        <begin position="358"/>
        <end position="591"/>
    </location>
</feature>
<keyword evidence="2" id="KW-0813">Transport</keyword>
<keyword evidence="8 10" id="KW-0472">Membrane</keyword>
<dbReference type="InterPro" id="IPR011527">
    <property type="entry name" value="ABC1_TM_dom"/>
</dbReference>
<dbReference type="SMART" id="SM00382">
    <property type="entry name" value="AAA"/>
    <property type="match status" value="1"/>
</dbReference>
<gene>
    <name evidence="14" type="primary">msbA_1</name>
    <name evidence="13" type="ORF">TL5118_00565</name>
    <name evidence="14" type="ORF">TL5120_01603</name>
</gene>
<evidence type="ECO:0000256" key="10">
    <source>
        <dbReference type="SAM" id="Phobius"/>
    </source>
</evidence>
<dbReference type="InterPro" id="IPR027417">
    <property type="entry name" value="P-loop_NTPase"/>
</dbReference>
<evidence type="ECO:0000259" key="12">
    <source>
        <dbReference type="PROSITE" id="PS50929"/>
    </source>
</evidence>
<feature type="transmembrane region" description="Helical" evidence="10">
    <location>
        <begin position="37"/>
        <end position="57"/>
    </location>
</feature>
<dbReference type="Gene3D" id="1.20.1560.10">
    <property type="entry name" value="ABC transporter type 1, transmembrane domain"/>
    <property type="match status" value="1"/>
</dbReference>
<evidence type="ECO:0000256" key="1">
    <source>
        <dbReference type="ARBA" id="ARBA00004651"/>
    </source>
</evidence>
<sequence length="641" mass="69458">MTDRTDLPQTGATKPPVKDVKSSVLLKWLWSRYLHQYTGWMFGAIVLMSIEGSMLGAMSWMMRPMFDDVFVDGGSGAIWWVGGAFLTIFLLRALTSIGQKALLAYISQRSAAKLRVDMLNHLMRQDGSFHQTHPPGFLIQRVQGDVEAINQVWGVVITGAGRDVISLFILMMVALTTDWQWTLIACVGIPLLVLPSQMVQTFVRRRSRQARDLSAKLATRLDEVFHGMVPVKLNRLESYQSDRYSTLTDDLVTAQVRARIGEAAIPGLIDIMAGIGFLGVLVFGGSEIIAGEKTIGQFMTFFTAIGFAFEPLRRLGGITATWQNAAAAIERIKELMDTEPKLTSPAKPVQAPSGMPDVQLRDVRLSYGETEVLRGTTLTAPAGKTTALVGASGAGKSTIFNLLTRLVDPSSGDVLIGGVKADQMALPALRNLFSVVTQDAALFDETLRENILLGRTDVSDAQLKAALDAAHVSDFLQKLPQGLDTPVGPRGSALSGGQRQRVAIARALLRNSPVLLLDEATSALDAHSEKVVQEALDKLAASRTTLVIAHRLSTVRNADKIVVMDRGQVVDQGTHDELLARGGIYAQLHQLQFKTDGPTADTIALERAGRRRKDSAAGTTGSDAPGATNLLGRISRRLFGR</sequence>
<keyword evidence="4 10" id="KW-0812">Transmembrane</keyword>
<proteinExistence type="predicted"/>
<feature type="transmembrane region" description="Helical" evidence="10">
    <location>
        <begin position="152"/>
        <end position="175"/>
    </location>
</feature>
<keyword evidence="14" id="KW-0378">Hydrolase</keyword>
<feature type="region of interest" description="Disordered" evidence="9">
    <location>
        <begin position="607"/>
        <end position="628"/>
    </location>
</feature>
<evidence type="ECO:0000259" key="11">
    <source>
        <dbReference type="PROSITE" id="PS50893"/>
    </source>
</evidence>
<dbReference type="PANTHER" id="PTHR43394">
    <property type="entry name" value="ATP-DEPENDENT PERMEASE MDL1, MITOCHONDRIAL"/>
    <property type="match status" value="1"/>
</dbReference>
<dbReference type="Proteomes" id="UP000051887">
    <property type="component" value="Unassembled WGS sequence"/>
</dbReference>
<dbReference type="SUPFAM" id="SSF90123">
    <property type="entry name" value="ABC transporter transmembrane region"/>
    <property type="match status" value="1"/>
</dbReference>
<dbReference type="Gene3D" id="3.40.50.300">
    <property type="entry name" value="P-loop containing nucleotide triphosphate hydrolases"/>
    <property type="match status" value="1"/>
</dbReference>
<dbReference type="AlphaFoldDB" id="A0A0P1FRZ6"/>
<evidence type="ECO:0000313" key="16">
    <source>
        <dbReference type="Proteomes" id="UP000051887"/>
    </source>
</evidence>
<dbReference type="GO" id="GO:0016887">
    <property type="term" value="F:ATP hydrolysis activity"/>
    <property type="evidence" value="ECO:0007669"/>
    <property type="project" value="InterPro"/>
</dbReference>
<name>A0A0P1FRZ6_9RHOB</name>
<dbReference type="Pfam" id="PF00005">
    <property type="entry name" value="ABC_tran"/>
    <property type="match status" value="1"/>
</dbReference>
<dbReference type="PROSITE" id="PS50893">
    <property type="entry name" value="ABC_TRANSPORTER_2"/>
    <property type="match status" value="1"/>
</dbReference>
<dbReference type="EMBL" id="CYSB01000008">
    <property type="protein sequence ID" value="CUH63679.1"/>
    <property type="molecule type" value="Genomic_DNA"/>
</dbReference>
<dbReference type="CDD" id="cd18552">
    <property type="entry name" value="ABC_6TM_MsbA_like"/>
    <property type="match status" value="1"/>
</dbReference>
<dbReference type="EC" id="3.6.3.-" evidence="14"/>
<evidence type="ECO:0000256" key="5">
    <source>
        <dbReference type="ARBA" id="ARBA00022741"/>
    </source>
</evidence>
<feature type="transmembrane region" description="Helical" evidence="10">
    <location>
        <begin position="263"/>
        <end position="283"/>
    </location>
</feature>
<accession>A0A0P1FRZ6</accession>
<dbReference type="EMBL" id="CYSC01000026">
    <property type="protein sequence ID" value="CUH71812.1"/>
    <property type="molecule type" value="Genomic_DNA"/>
</dbReference>
<dbReference type="FunFam" id="3.40.50.300:FF:000221">
    <property type="entry name" value="Multidrug ABC transporter ATP-binding protein"/>
    <property type="match status" value="1"/>
</dbReference>
<dbReference type="Proteomes" id="UP000051086">
    <property type="component" value="Unassembled WGS sequence"/>
</dbReference>
<evidence type="ECO:0000256" key="9">
    <source>
        <dbReference type="SAM" id="MobiDB-lite"/>
    </source>
</evidence>
<feature type="transmembrane region" description="Helical" evidence="10">
    <location>
        <begin position="77"/>
        <end position="94"/>
    </location>
</feature>
<feature type="transmembrane region" description="Helical" evidence="10">
    <location>
        <begin position="181"/>
        <end position="203"/>
    </location>
</feature>
<dbReference type="PROSITE" id="PS50929">
    <property type="entry name" value="ABC_TM1F"/>
    <property type="match status" value="1"/>
</dbReference>
<dbReference type="GO" id="GO:0005886">
    <property type="term" value="C:plasma membrane"/>
    <property type="evidence" value="ECO:0007669"/>
    <property type="project" value="UniProtKB-SubCell"/>
</dbReference>
<keyword evidence="3" id="KW-1003">Cell membrane</keyword>